<name>A0A1I1ZBV6_9BACT</name>
<feature type="chain" id="PRO_5011692874" description="Secreted protein" evidence="1">
    <location>
        <begin position="31"/>
        <end position="104"/>
    </location>
</feature>
<dbReference type="EMBL" id="FOMX01000011">
    <property type="protein sequence ID" value="SFE29216.1"/>
    <property type="molecule type" value="Genomic_DNA"/>
</dbReference>
<gene>
    <name evidence="2" type="ORF">SAMN02745121_03744</name>
</gene>
<dbReference type="Proteomes" id="UP000199400">
    <property type="component" value="Unassembled WGS sequence"/>
</dbReference>
<feature type="signal peptide" evidence="1">
    <location>
        <begin position="1"/>
        <end position="30"/>
    </location>
</feature>
<keyword evidence="1" id="KW-0732">Signal</keyword>
<evidence type="ECO:0000313" key="2">
    <source>
        <dbReference type="EMBL" id="SFE29216.1"/>
    </source>
</evidence>
<evidence type="ECO:0000313" key="3">
    <source>
        <dbReference type="Proteomes" id="UP000199400"/>
    </source>
</evidence>
<reference evidence="3" key="1">
    <citation type="submission" date="2016-10" db="EMBL/GenBank/DDBJ databases">
        <authorList>
            <person name="Varghese N."/>
            <person name="Submissions S."/>
        </authorList>
    </citation>
    <scope>NUCLEOTIDE SEQUENCE [LARGE SCALE GENOMIC DNA]</scope>
    <source>
        <strain evidence="3">ATCC 25963</strain>
    </source>
</reference>
<dbReference type="AlphaFoldDB" id="A0A1I1ZBV6"/>
<accession>A0A1I1ZBV6</accession>
<sequence length="104" mass="11366">MRSTGTVGSIFLRWRSLAALLLRGSASSLAACPGAPANRFARPEHEWQAILADPAEVWPRMPDGACSKARACIDGRCLPCTRDAERRAVERCVFGHCVLSDRIQ</sequence>
<evidence type="ECO:0008006" key="4">
    <source>
        <dbReference type="Google" id="ProtNLM"/>
    </source>
</evidence>
<proteinExistence type="predicted"/>
<organism evidence="2 3">
    <name type="scientific">Nannocystis exedens</name>
    <dbReference type="NCBI Taxonomy" id="54"/>
    <lineage>
        <taxon>Bacteria</taxon>
        <taxon>Pseudomonadati</taxon>
        <taxon>Myxococcota</taxon>
        <taxon>Polyangia</taxon>
        <taxon>Nannocystales</taxon>
        <taxon>Nannocystaceae</taxon>
        <taxon>Nannocystis</taxon>
    </lineage>
</organism>
<keyword evidence="3" id="KW-1185">Reference proteome</keyword>
<protein>
    <recommendedName>
        <fullName evidence="4">Secreted protein</fullName>
    </recommendedName>
</protein>
<evidence type="ECO:0000256" key="1">
    <source>
        <dbReference type="SAM" id="SignalP"/>
    </source>
</evidence>